<evidence type="ECO:0000256" key="8">
    <source>
        <dbReference type="ARBA" id="ARBA00022960"/>
    </source>
</evidence>
<evidence type="ECO:0000256" key="3">
    <source>
        <dbReference type="ARBA" id="ARBA00022598"/>
    </source>
</evidence>
<dbReference type="InterPro" id="IPR011127">
    <property type="entry name" value="Dala_Dala_lig_N"/>
</dbReference>
<dbReference type="HAMAP" id="MF_00047">
    <property type="entry name" value="Dala_Dala_lig"/>
    <property type="match status" value="1"/>
</dbReference>
<name>K0AYS9_GOTA9</name>
<dbReference type="UniPathway" id="UPA00219"/>
<keyword evidence="9 12" id="KW-0573">Peptidoglycan synthesis</keyword>
<dbReference type="GO" id="GO:0005524">
    <property type="term" value="F:ATP binding"/>
    <property type="evidence" value="ECO:0007669"/>
    <property type="project" value="UniProtKB-UniRule"/>
</dbReference>
<evidence type="ECO:0000313" key="19">
    <source>
        <dbReference type="Proteomes" id="UP000006094"/>
    </source>
</evidence>
<dbReference type="GO" id="GO:0008360">
    <property type="term" value="P:regulation of cell shape"/>
    <property type="evidence" value="ECO:0007669"/>
    <property type="project" value="UniProtKB-KW"/>
</dbReference>
<organism evidence="18 19">
    <name type="scientific">Gottschalkia acidurici (strain ATCC 7906 / DSM 604 / BCRC 14475 / CIP 104303 / KCTC 5404 / NCIMB 10678 / 9a)</name>
    <name type="common">Clostridium acidurici</name>
    <dbReference type="NCBI Taxonomy" id="1128398"/>
    <lineage>
        <taxon>Bacteria</taxon>
        <taxon>Bacillati</taxon>
        <taxon>Bacillota</taxon>
        <taxon>Tissierellia</taxon>
        <taxon>Tissierellales</taxon>
        <taxon>Gottschalkiaceae</taxon>
        <taxon>Gottschalkia</taxon>
    </lineage>
</organism>
<dbReference type="NCBIfam" id="NF000091">
    <property type="entry name" value="D_ala_D_ser_VanG"/>
    <property type="match status" value="1"/>
</dbReference>
<reference evidence="18 19" key="1">
    <citation type="journal article" date="2012" name="PLoS ONE">
        <title>The purine-utilizing bacterium Clostridium acidurici 9a: a genome-guided metabolic reconsideration.</title>
        <authorList>
            <person name="Hartwich K."/>
            <person name="Poehlein A."/>
            <person name="Daniel R."/>
        </authorList>
    </citation>
    <scope>NUCLEOTIDE SEQUENCE [LARGE SCALE GENOMIC DNA]</scope>
    <source>
        <strain evidence="19">ATCC 7906 / DSM 604 / BCRC 14475 / CIP 104303 / KCTC 5404 / NCIMB 10678 / 9a</strain>
    </source>
</reference>
<keyword evidence="4 15" id="KW-0479">Metal-binding</keyword>
<dbReference type="GO" id="GO:0046872">
    <property type="term" value="F:metal ion binding"/>
    <property type="evidence" value="ECO:0007669"/>
    <property type="project" value="UniProtKB-KW"/>
</dbReference>
<evidence type="ECO:0000259" key="17">
    <source>
        <dbReference type="PROSITE" id="PS50975"/>
    </source>
</evidence>
<dbReference type="SUPFAM" id="SSF52440">
    <property type="entry name" value="PreATP-grasp domain"/>
    <property type="match status" value="1"/>
</dbReference>
<proteinExistence type="inferred from homology"/>
<evidence type="ECO:0000256" key="6">
    <source>
        <dbReference type="ARBA" id="ARBA00022840"/>
    </source>
</evidence>
<feature type="binding site" evidence="14">
    <location>
        <begin position="179"/>
        <end position="181"/>
    </location>
    <ligand>
        <name>ATP</name>
        <dbReference type="ChEBI" id="CHEBI:30616"/>
    </ligand>
</feature>
<dbReference type="InterPro" id="IPR016185">
    <property type="entry name" value="PreATP-grasp_dom_sf"/>
</dbReference>
<comment type="function">
    <text evidence="12">Cell wall formation.</text>
</comment>
<dbReference type="HOGENOM" id="CLU_039268_0_0_9"/>
<dbReference type="NCBIfam" id="TIGR01205">
    <property type="entry name" value="D_ala_D_alaTIGR"/>
    <property type="match status" value="1"/>
</dbReference>
<evidence type="ECO:0000256" key="16">
    <source>
        <dbReference type="PROSITE-ProRule" id="PRU00409"/>
    </source>
</evidence>
<dbReference type="GO" id="GO:0071555">
    <property type="term" value="P:cell wall organization"/>
    <property type="evidence" value="ECO:0007669"/>
    <property type="project" value="UniProtKB-KW"/>
</dbReference>
<dbReference type="STRING" id="1128398.Curi_c05060"/>
<protein>
    <recommendedName>
        <fullName evidence="12">D-alanine--D-alanine ligase</fullName>
        <ecNumber evidence="12">6.3.2.4</ecNumber>
    </recommendedName>
    <alternativeName>
        <fullName evidence="12">D-Ala-D-Ala ligase</fullName>
    </alternativeName>
    <alternativeName>
        <fullName evidence="12">D-alanylalanine synthetase</fullName>
    </alternativeName>
</protein>
<keyword evidence="19" id="KW-1185">Reference proteome</keyword>
<keyword evidence="12" id="KW-0963">Cytoplasm</keyword>
<comment type="pathway">
    <text evidence="12">Cell wall biogenesis; peptidoglycan biosynthesis.</text>
</comment>
<feature type="binding site" evidence="15">
    <location>
        <position position="310"/>
    </location>
    <ligand>
        <name>Mg(2+)</name>
        <dbReference type="ChEBI" id="CHEBI:18420"/>
        <label>1</label>
    </ligand>
</feature>
<evidence type="ECO:0000256" key="5">
    <source>
        <dbReference type="ARBA" id="ARBA00022741"/>
    </source>
</evidence>
<dbReference type="OrthoDB" id="9813261at2"/>
<evidence type="ECO:0000256" key="13">
    <source>
        <dbReference type="PIRSR" id="PIRSR039102-1"/>
    </source>
</evidence>
<dbReference type="PROSITE" id="PS00843">
    <property type="entry name" value="DALA_DALA_LIGASE_1"/>
    <property type="match status" value="1"/>
</dbReference>
<evidence type="ECO:0000256" key="9">
    <source>
        <dbReference type="ARBA" id="ARBA00022984"/>
    </source>
</evidence>
<comment type="subcellular location">
    <subcellularLocation>
        <location evidence="12">Cytoplasm</location>
    </subcellularLocation>
</comment>
<keyword evidence="11 12" id="KW-0961">Cell wall biogenesis/degradation</keyword>
<dbReference type="PANTHER" id="PTHR23132:SF25">
    <property type="entry name" value="D-ALANINE--D-ALANINE LIGASE A"/>
    <property type="match status" value="1"/>
</dbReference>
<evidence type="ECO:0000256" key="15">
    <source>
        <dbReference type="PIRSR" id="PIRSR039102-3"/>
    </source>
</evidence>
<dbReference type="Gene3D" id="3.40.50.20">
    <property type="match status" value="1"/>
</dbReference>
<feature type="domain" description="ATP-grasp" evidence="17">
    <location>
        <begin position="142"/>
        <end position="343"/>
    </location>
</feature>
<dbReference type="PIRSF" id="PIRSF039102">
    <property type="entry name" value="Ddl/VanB"/>
    <property type="match status" value="1"/>
</dbReference>
<keyword evidence="5 14" id="KW-0547">Nucleotide-binding</keyword>
<evidence type="ECO:0000256" key="2">
    <source>
        <dbReference type="ARBA" id="ARBA00010871"/>
    </source>
</evidence>
<feature type="binding site" evidence="15">
    <location>
        <position position="312"/>
    </location>
    <ligand>
        <name>Mg(2+)</name>
        <dbReference type="ChEBI" id="CHEBI:18420"/>
        <label>2</label>
    </ligand>
</feature>
<keyword evidence="8 12" id="KW-0133">Cell shape</keyword>
<dbReference type="PROSITE" id="PS50975">
    <property type="entry name" value="ATP_GRASP"/>
    <property type="match status" value="1"/>
</dbReference>
<dbReference type="RefSeq" id="WP_014966718.1">
    <property type="nucleotide sequence ID" value="NC_018664.1"/>
</dbReference>
<dbReference type="InterPro" id="IPR011761">
    <property type="entry name" value="ATP-grasp"/>
</dbReference>
<dbReference type="GO" id="GO:0009252">
    <property type="term" value="P:peptidoglycan biosynthetic process"/>
    <property type="evidence" value="ECO:0007669"/>
    <property type="project" value="UniProtKB-UniRule"/>
</dbReference>
<dbReference type="AlphaFoldDB" id="K0AYS9"/>
<dbReference type="GO" id="GO:0008716">
    <property type="term" value="F:D-alanine-D-alanine ligase activity"/>
    <property type="evidence" value="ECO:0007669"/>
    <property type="project" value="UniProtKB-UniRule"/>
</dbReference>
<feature type="binding site" evidence="14">
    <location>
        <begin position="187"/>
        <end position="188"/>
    </location>
    <ligand>
        <name>ATP</name>
        <dbReference type="ChEBI" id="CHEBI:30616"/>
    </ligand>
</feature>
<feature type="binding site" evidence="15">
    <location>
        <position position="310"/>
    </location>
    <ligand>
        <name>Mg(2+)</name>
        <dbReference type="ChEBI" id="CHEBI:18420"/>
        <label>2</label>
    </ligand>
</feature>
<dbReference type="GO" id="GO:0005829">
    <property type="term" value="C:cytosol"/>
    <property type="evidence" value="ECO:0007669"/>
    <property type="project" value="TreeGrafter"/>
</dbReference>
<dbReference type="PATRIC" id="fig|1128398.3.peg.530"/>
<dbReference type="InterPro" id="IPR013815">
    <property type="entry name" value="ATP_grasp_subdomain_1"/>
</dbReference>
<feature type="binding site" evidence="15">
    <location>
        <position position="297"/>
    </location>
    <ligand>
        <name>Mg(2+)</name>
        <dbReference type="ChEBI" id="CHEBI:18420"/>
        <label>1</label>
    </ligand>
</feature>
<keyword evidence="6 16" id="KW-0067">ATP-binding</keyword>
<comment type="catalytic activity">
    <reaction evidence="12">
        <text>2 D-alanine + ATP = D-alanyl-D-alanine + ADP + phosphate + H(+)</text>
        <dbReference type="Rhea" id="RHEA:11224"/>
        <dbReference type="ChEBI" id="CHEBI:15378"/>
        <dbReference type="ChEBI" id="CHEBI:30616"/>
        <dbReference type="ChEBI" id="CHEBI:43474"/>
        <dbReference type="ChEBI" id="CHEBI:57416"/>
        <dbReference type="ChEBI" id="CHEBI:57822"/>
        <dbReference type="ChEBI" id="CHEBI:456216"/>
        <dbReference type="EC" id="6.3.2.4"/>
    </reaction>
</comment>
<evidence type="ECO:0000256" key="1">
    <source>
        <dbReference type="ARBA" id="ARBA00001936"/>
    </source>
</evidence>
<evidence type="ECO:0000256" key="7">
    <source>
        <dbReference type="ARBA" id="ARBA00022842"/>
    </source>
</evidence>
<dbReference type="Gene3D" id="3.30.1490.20">
    <property type="entry name" value="ATP-grasp fold, A domain"/>
    <property type="match status" value="1"/>
</dbReference>
<evidence type="ECO:0000256" key="14">
    <source>
        <dbReference type="PIRSR" id="PIRSR039102-2"/>
    </source>
</evidence>
<evidence type="ECO:0000313" key="18">
    <source>
        <dbReference type="EMBL" id="AFS77581.1"/>
    </source>
</evidence>
<evidence type="ECO:0000256" key="4">
    <source>
        <dbReference type="ARBA" id="ARBA00022723"/>
    </source>
</evidence>
<dbReference type="Pfam" id="PF07478">
    <property type="entry name" value="Dala_Dala_lig_C"/>
    <property type="match status" value="1"/>
</dbReference>
<feature type="binding site" evidence="14">
    <location>
        <begin position="309"/>
        <end position="310"/>
    </location>
    <ligand>
        <name>ATP</name>
        <dbReference type="ChEBI" id="CHEBI:30616"/>
    </ligand>
</feature>
<gene>
    <name evidence="18" type="primary">vanG</name>
    <name evidence="12" type="synonym">ddl</name>
    <name evidence="18" type="ordered locus">Curi_c05060</name>
</gene>
<dbReference type="EMBL" id="CP003326">
    <property type="protein sequence ID" value="AFS77581.1"/>
    <property type="molecule type" value="Genomic_DNA"/>
</dbReference>
<comment type="similarity">
    <text evidence="2 12">Belongs to the D-alanine--D-alanine ligase family.</text>
</comment>
<keyword evidence="10 15" id="KW-0464">Manganese</keyword>
<dbReference type="InterPro" id="IPR005905">
    <property type="entry name" value="D_ala_D_ala"/>
</dbReference>
<dbReference type="Proteomes" id="UP000006094">
    <property type="component" value="Chromosome"/>
</dbReference>
<dbReference type="KEGG" id="cad:Curi_c05060"/>
<keyword evidence="7 15" id="KW-0460">Magnesium</keyword>
<sequence>MKKTIAIIFGGCSSEYEVSLQSASSIIQAIDRDKYNLFLIGITKDGTWLHYKNELSKIAENTWMEDNTCCPVMFSPNRVDHGILLFEKDQIKKVWIDMAFPILHGKNGEDGTIQGLCELAGIPIIGCDTLSSALCMDKDMAHRVVKASGIKVPESYVLQNIIDENIIYTEAKKLGYPLFVKPVKAGSSFGITKVKNENELIPAILEAFQHDNEVVLEENIYGFEVGCAILGNEDLTVGELDEIEVEDGFFDYIQKYTLKASEIHMPARVEESKSKEIKSIAVKIYRALGCKDFARVDMFITPDGEIVFNEVNTIPGFTSHSRYPNMMKGIGMTFEDVIAHILDLAVKE</sequence>
<feature type="active site" evidence="13">
    <location>
        <position position="15"/>
    </location>
</feature>
<accession>K0AYS9</accession>
<dbReference type="EC" id="6.3.2.4" evidence="12"/>
<evidence type="ECO:0000256" key="12">
    <source>
        <dbReference type="HAMAP-Rule" id="MF_00047"/>
    </source>
</evidence>
<dbReference type="PROSITE" id="PS00844">
    <property type="entry name" value="DALA_DALA_LIGASE_2"/>
    <property type="match status" value="1"/>
</dbReference>
<evidence type="ECO:0000256" key="11">
    <source>
        <dbReference type="ARBA" id="ARBA00023316"/>
    </source>
</evidence>
<dbReference type="NCBIfam" id="NF002528">
    <property type="entry name" value="PRK01966.1-4"/>
    <property type="match status" value="1"/>
</dbReference>
<dbReference type="SUPFAM" id="SSF56059">
    <property type="entry name" value="Glutathione synthetase ATP-binding domain-like"/>
    <property type="match status" value="1"/>
</dbReference>
<dbReference type="InterPro" id="IPR000291">
    <property type="entry name" value="D-Ala_lig_Van_CS"/>
</dbReference>
<keyword evidence="3 12" id="KW-0436">Ligase</keyword>
<feature type="active site" evidence="13">
    <location>
        <position position="187"/>
    </location>
</feature>
<dbReference type="FunFam" id="3.30.470.20:FF:000008">
    <property type="entry name" value="D-alanine--D-alanine ligase"/>
    <property type="match status" value="1"/>
</dbReference>
<feature type="binding site" evidence="14">
    <location>
        <begin position="217"/>
        <end position="224"/>
    </location>
    <ligand>
        <name>ATP</name>
        <dbReference type="ChEBI" id="CHEBI:30616"/>
    </ligand>
</feature>
<dbReference type="Gene3D" id="3.30.470.20">
    <property type="entry name" value="ATP-grasp fold, B domain"/>
    <property type="match status" value="1"/>
</dbReference>
<feature type="binding site" evidence="14">
    <location>
        <position position="138"/>
    </location>
    <ligand>
        <name>ATP</name>
        <dbReference type="ChEBI" id="CHEBI:30616"/>
    </ligand>
</feature>
<dbReference type="PANTHER" id="PTHR23132">
    <property type="entry name" value="D-ALANINE--D-ALANINE LIGASE"/>
    <property type="match status" value="1"/>
</dbReference>
<comment type="cofactor">
    <cofactor evidence="1">
        <name>Mn(2+)</name>
        <dbReference type="ChEBI" id="CHEBI:29035"/>
    </cofactor>
</comment>
<dbReference type="InterPro" id="IPR011095">
    <property type="entry name" value="Dala_Dala_lig_C"/>
</dbReference>
<comment type="cofactor">
    <cofactor evidence="15">
        <name>Mg(2+)</name>
        <dbReference type="ChEBI" id="CHEBI:18420"/>
    </cofactor>
    <cofactor evidence="15">
        <name>Mn(2+)</name>
        <dbReference type="ChEBI" id="CHEBI:29035"/>
    </cofactor>
    <text evidence="15">Binds 2 magnesium or manganese ions per subunit.</text>
</comment>
<dbReference type="eggNOG" id="COG1181">
    <property type="taxonomic scope" value="Bacteria"/>
</dbReference>
<feature type="active site" evidence="13">
    <location>
        <position position="321"/>
    </location>
</feature>
<dbReference type="NCBIfam" id="NF002378">
    <property type="entry name" value="PRK01372.1"/>
    <property type="match status" value="1"/>
</dbReference>
<evidence type="ECO:0000256" key="10">
    <source>
        <dbReference type="ARBA" id="ARBA00023211"/>
    </source>
</evidence>
<dbReference type="Pfam" id="PF01820">
    <property type="entry name" value="Dala_Dala_lig_N"/>
    <property type="match status" value="1"/>
</dbReference>